<evidence type="ECO:0000256" key="4">
    <source>
        <dbReference type="SAM" id="Phobius"/>
    </source>
</evidence>
<dbReference type="OrthoDB" id="176203at2"/>
<sequence>MVVWLLAGIAPARALVPDRPIRQYTHVWYENQLPQGTVLSIAEQGNGAVWLATYGGLVRHSGDGFDTVDQRVAPALKSSAITAVAADGQHGLWVGTLNGGLYRYGDGQLTPVALPGDAGSVFGIVTDSEGALWLTTNLGVMRMRNGHVQLLGNADGFPPRGFYRALVADPAGGVWIAADGVGVVHWQRGKARLYSLDHGLPSEAVYSLSVAPSGVVWVGTQNGPAYFANGRFQRLPALAALDDKRIYTLYADRAGTVWFAPLGMGLCRLVGKALECDNTLPGMGGETVRAMLEDREGNFWIGTTSSGLQRLSQSKLISLLVPGPSNAVRAVHQVPGGPLWVGTDGGGLARYQAPGMVLDEAMNRQLPSLLVRSILSDAQGRLWVAGTEGVTRFDAQGRARTFGLADGMPGTIVFAFAPARAGGMWAGTLQGVARIDGEQVQVLEATRGDDTRALYEDGEGRLWIGQRSGLRCYYRGVLDTCGTDGLPGTSVFAFLPGRDGELWLGTSVGITRVHKGKVSNFTQNAGFYGDAVFALFDDGLGNLWFSSNRGIGRIPRAGLLALASGSGSSVAPHWYGLVDGMLSAQGNGASQTPAARSDDGRLWFGTAKGVVVVDPAHIQGNARIPPVAIERMIVDGQEVPLQAVDRLGPAVERLEFHFAAMSYVAPAAVKYRYRLEGFDRQWREAGNNRKAYYTNVPPGRYVFRVLASNNDGVWNEQGAGLSFSLLPQWYQTWWMRGLMLLAGVGLLAGGVWLRLRRGQQRERLLTEEVGRRTEALHLANAQLERLASQDALTGIANRRAFTSALLQAWQDQADQDGLLSVLLVDVDDFKAYNDNHGHLAGDAALARVAAVLDAQVDGAGCVVARYGGEEFALLLPGSDGAAALALAGRAVAAVQQCQLPHRASRVASVVTISVGVACARPAAGGSPEDVLHAADKALYRAKDAGRNQAVAQD</sequence>
<evidence type="ECO:0000259" key="5">
    <source>
        <dbReference type="PROSITE" id="PS50887"/>
    </source>
</evidence>
<dbReference type="CDD" id="cd01949">
    <property type="entry name" value="GGDEF"/>
    <property type="match status" value="1"/>
</dbReference>
<dbReference type="PATRIC" id="fig|336566.3.peg.2164"/>
<dbReference type="Pfam" id="PF07494">
    <property type="entry name" value="Reg_prop"/>
    <property type="match status" value="2"/>
</dbReference>
<dbReference type="Gene3D" id="2.130.10.10">
    <property type="entry name" value="YVTN repeat-like/Quinoprotein amine dehydrogenase"/>
    <property type="match status" value="3"/>
</dbReference>
<comment type="caution">
    <text evidence="6">The sequence shown here is derived from an EMBL/GenBank/DDBJ whole genome shotgun (WGS) entry which is preliminary data.</text>
</comment>
<dbReference type="SUPFAM" id="SSF55073">
    <property type="entry name" value="Nucleotide cyclase"/>
    <property type="match status" value="1"/>
</dbReference>
<protein>
    <recommendedName>
        <fullName evidence="2">diguanylate cyclase</fullName>
        <ecNumber evidence="2">2.7.7.65</ecNumber>
    </recommendedName>
</protein>
<keyword evidence="4" id="KW-0472">Membrane</keyword>
<keyword evidence="4" id="KW-0812">Transmembrane</keyword>
<evidence type="ECO:0000256" key="2">
    <source>
        <dbReference type="ARBA" id="ARBA00012528"/>
    </source>
</evidence>
<dbReference type="InterPro" id="IPR043128">
    <property type="entry name" value="Rev_trsase/Diguanyl_cyclase"/>
</dbReference>
<dbReference type="InterPro" id="IPR013783">
    <property type="entry name" value="Ig-like_fold"/>
</dbReference>
<feature type="transmembrane region" description="Helical" evidence="4">
    <location>
        <begin position="733"/>
        <end position="753"/>
    </location>
</feature>
<evidence type="ECO:0000256" key="3">
    <source>
        <dbReference type="ARBA" id="ARBA00034247"/>
    </source>
</evidence>
<dbReference type="STRING" id="336566.ABB30_13280"/>
<dbReference type="PROSITE" id="PS50887">
    <property type="entry name" value="GGDEF"/>
    <property type="match status" value="1"/>
</dbReference>
<gene>
    <name evidence="6" type="ORF">ABB30_13280</name>
</gene>
<dbReference type="Proteomes" id="UP000050956">
    <property type="component" value="Unassembled WGS sequence"/>
</dbReference>
<comment type="cofactor">
    <cofactor evidence="1">
        <name>Mg(2+)</name>
        <dbReference type="ChEBI" id="CHEBI:18420"/>
    </cofactor>
</comment>
<evidence type="ECO:0000313" key="6">
    <source>
        <dbReference type="EMBL" id="KRG74947.1"/>
    </source>
</evidence>
<dbReference type="GO" id="GO:1902201">
    <property type="term" value="P:negative regulation of bacterial-type flagellum-dependent cell motility"/>
    <property type="evidence" value="ECO:0007669"/>
    <property type="project" value="TreeGrafter"/>
</dbReference>
<proteinExistence type="predicted"/>
<keyword evidence="4" id="KW-1133">Transmembrane helix</keyword>
<organism evidence="6 7">
    <name type="scientific">Stenotrophomonas ginsengisoli</name>
    <dbReference type="NCBI Taxonomy" id="336566"/>
    <lineage>
        <taxon>Bacteria</taxon>
        <taxon>Pseudomonadati</taxon>
        <taxon>Pseudomonadota</taxon>
        <taxon>Gammaproteobacteria</taxon>
        <taxon>Lysobacterales</taxon>
        <taxon>Lysobacteraceae</taxon>
        <taxon>Stenotrophomonas</taxon>
    </lineage>
</organism>
<dbReference type="Pfam" id="PF00990">
    <property type="entry name" value="GGDEF"/>
    <property type="match status" value="1"/>
</dbReference>
<dbReference type="SMART" id="SM00267">
    <property type="entry name" value="GGDEF"/>
    <property type="match status" value="1"/>
</dbReference>
<dbReference type="PANTHER" id="PTHR45138">
    <property type="entry name" value="REGULATORY COMPONENTS OF SENSORY TRANSDUCTION SYSTEM"/>
    <property type="match status" value="1"/>
</dbReference>
<dbReference type="EC" id="2.7.7.65" evidence="2"/>
<dbReference type="InterPro" id="IPR011123">
    <property type="entry name" value="Y_Y_Y"/>
</dbReference>
<dbReference type="InterPro" id="IPR015943">
    <property type="entry name" value="WD40/YVTN_repeat-like_dom_sf"/>
</dbReference>
<dbReference type="SUPFAM" id="SSF63829">
    <property type="entry name" value="Calcium-dependent phosphotriesterase"/>
    <property type="match status" value="3"/>
</dbReference>
<dbReference type="EMBL" id="LDJM01000036">
    <property type="protein sequence ID" value="KRG74947.1"/>
    <property type="molecule type" value="Genomic_DNA"/>
</dbReference>
<keyword evidence="7" id="KW-1185">Reference proteome</keyword>
<dbReference type="InterPro" id="IPR029787">
    <property type="entry name" value="Nucleotide_cyclase"/>
</dbReference>
<dbReference type="AlphaFoldDB" id="A0A0R0DCI2"/>
<dbReference type="InterPro" id="IPR050469">
    <property type="entry name" value="Diguanylate_Cyclase"/>
</dbReference>
<dbReference type="Gene3D" id="2.60.40.10">
    <property type="entry name" value="Immunoglobulins"/>
    <property type="match status" value="1"/>
</dbReference>
<dbReference type="InterPro" id="IPR000160">
    <property type="entry name" value="GGDEF_dom"/>
</dbReference>
<dbReference type="GO" id="GO:0043709">
    <property type="term" value="P:cell adhesion involved in single-species biofilm formation"/>
    <property type="evidence" value="ECO:0007669"/>
    <property type="project" value="TreeGrafter"/>
</dbReference>
<accession>A0A0R0DCI2</accession>
<feature type="domain" description="GGDEF" evidence="5">
    <location>
        <begin position="817"/>
        <end position="953"/>
    </location>
</feature>
<reference evidence="6 7" key="1">
    <citation type="submission" date="2015-05" db="EMBL/GenBank/DDBJ databases">
        <title>Genome sequencing and analysis of members of genus Stenotrophomonas.</title>
        <authorList>
            <person name="Patil P.P."/>
            <person name="Midha S."/>
            <person name="Patil P.B."/>
        </authorList>
    </citation>
    <scope>NUCLEOTIDE SEQUENCE [LARGE SCALE GENOMIC DNA]</scope>
    <source>
        <strain evidence="6 7">DSM 24757</strain>
    </source>
</reference>
<dbReference type="Pfam" id="PF07495">
    <property type="entry name" value="Y_Y_Y"/>
    <property type="match status" value="1"/>
</dbReference>
<dbReference type="FunFam" id="3.30.70.270:FF:000001">
    <property type="entry name" value="Diguanylate cyclase domain protein"/>
    <property type="match status" value="1"/>
</dbReference>
<dbReference type="GO" id="GO:0005886">
    <property type="term" value="C:plasma membrane"/>
    <property type="evidence" value="ECO:0007669"/>
    <property type="project" value="TreeGrafter"/>
</dbReference>
<comment type="catalytic activity">
    <reaction evidence="3">
        <text>2 GTP = 3',3'-c-di-GMP + 2 diphosphate</text>
        <dbReference type="Rhea" id="RHEA:24898"/>
        <dbReference type="ChEBI" id="CHEBI:33019"/>
        <dbReference type="ChEBI" id="CHEBI:37565"/>
        <dbReference type="ChEBI" id="CHEBI:58805"/>
        <dbReference type="EC" id="2.7.7.65"/>
    </reaction>
</comment>
<evidence type="ECO:0000313" key="7">
    <source>
        <dbReference type="Proteomes" id="UP000050956"/>
    </source>
</evidence>
<dbReference type="PANTHER" id="PTHR45138:SF9">
    <property type="entry name" value="DIGUANYLATE CYCLASE DGCM-RELATED"/>
    <property type="match status" value="1"/>
</dbReference>
<dbReference type="NCBIfam" id="TIGR00254">
    <property type="entry name" value="GGDEF"/>
    <property type="match status" value="1"/>
</dbReference>
<dbReference type="InterPro" id="IPR011110">
    <property type="entry name" value="Reg_prop"/>
</dbReference>
<dbReference type="GO" id="GO:0052621">
    <property type="term" value="F:diguanylate cyclase activity"/>
    <property type="evidence" value="ECO:0007669"/>
    <property type="project" value="UniProtKB-EC"/>
</dbReference>
<dbReference type="Gene3D" id="3.30.70.270">
    <property type="match status" value="1"/>
</dbReference>
<evidence type="ECO:0000256" key="1">
    <source>
        <dbReference type="ARBA" id="ARBA00001946"/>
    </source>
</evidence>
<name>A0A0R0DCI2_9GAMM</name>